<reference evidence="12 13" key="1">
    <citation type="journal article" date="2024" name="Microbiol. Resour. Announc.">
        <title>Genome annotations for the ascomycete fungi Trichoderma harzianum, Trichoderma aggressivum, and Purpureocillium lilacinum.</title>
        <authorList>
            <person name="Beijen E.P.W."/>
            <person name="Ohm R.A."/>
        </authorList>
    </citation>
    <scope>NUCLEOTIDE SEQUENCE [LARGE SCALE GENOMIC DNA]</scope>
    <source>
        <strain evidence="12 13">CBS 150709</strain>
    </source>
</reference>
<evidence type="ECO:0000256" key="9">
    <source>
        <dbReference type="SAM" id="MobiDB-lite"/>
    </source>
</evidence>
<proteinExistence type="predicted"/>
<evidence type="ECO:0000256" key="7">
    <source>
        <dbReference type="ARBA" id="ARBA00023136"/>
    </source>
</evidence>
<dbReference type="InterPro" id="IPR039899">
    <property type="entry name" value="BET1_SNARE"/>
</dbReference>
<dbReference type="EMBL" id="JAWRVI010000032">
    <property type="protein sequence ID" value="KAK4087452.1"/>
    <property type="molecule type" value="Genomic_DNA"/>
</dbReference>
<keyword evidence="6" id="KW-0333">Golgi apparatus</keyword>
<keyword evidence="3 10" id="KW-0812">Transmembrane</keyword>
<keyword evidence="2" id="KW-0813">Transport</keyword>
<comment type="caution">
    <text evidence="12">The sequence shown here is derived from an EMBL/GenBank/DDBJ whole genome shotgun (WGS) entry which is preliminary data.</text>
</comment>
<dbReference type="InterPro" id="IPR000727">
    <property type="entry name" value="T_SNARE_dom"/>
</dbReference>
<evidence type="ECO:0000313" key="13">
    <source>
        <dbReference type="Proteomes" id="UP001287286"/>
    </source>
</evidence>
<evidence type="ECO:0000256" key="1">
    <source>
        <dbReference type="ARBA" id="ARBA00004394"/>
    </source>
</evidence>
<dbReference type="CDD" id="cd15853">
    <property type="entry name" value="SNARE_Bet1"/>
    <property type="match status" value="1"/>
</dbReference>
<protein>
    <recommendedName>
        <fullName evidence="11">t-SNARE coiled-coil homology domain-containing protein</fullName>
    </recommendedName>
</protein>
<evidence type="ECO:0000256" key="3">
    <source>
        <dbReference type="ARBA" id="ARBA00022692"/>
    </source>
</evidence>
<evidence type="ECO:0000256" key="4">
    <source>
        <dbReference type="ARBA" id="ARBA00022927"/>
    </source>
</evidence>
<dbReference type="Gene3D" id="1.20.5.110">
    <property type="match status" value="1"/>
</dbReference>
<comment type="subcellular location">
    <subcellularLocation>
        <location evidence="8">Endomembrane system</location>
        <topology evidence="8">Single-pass type IV membrane protein</topology>
    </subcellularLocation>
    <subcellularLocation>
        <location evidence="1">Golgi apparatus membrane</location>
    </subcellularLocation>
</comment>
<sequence>MLHTVLDIIDVVSQLEQREQIGTWLFCASAYRGQAGAHTQANKIPLPAQASGTIASPARGKADVRIAIGTLFTVAREGGFAHSASRHPVIGRGARYGRALTPLVGAPGKTPNRQWKSRPTVRGQINLDGERTLVVSTSFPYPALPTYLHFFFPLHDYPHGKGEAPGGELKRRRRDHGAEVRESPKPHSAPFVFCLPACLRRRRRSFPSGAQLGQRSRTSAGARRRWQKGDDELTVPRFGASSLHQRDSRSALFEGYTGDPSKTRRTTTASPAANGYGYGYGYGYSGNGGGGADGVGGGSRPGSGFRPATPNRRGQYSDAVLNELESQNDAQVAGILGKVKTLKDMTVAIGDEIRESSALAEKMNNSFDSTRVRLRGTMNRMLIMAERTGVGWRVWLLFFAAVAMLFFYVWLF</sequence>
<keyword evidence="7 10" id="KW-0472">Membrane</keyword>
<dbReference type="PROSITE" id="PS50192">
    <property type="entry name" value="T_SNARE"/>
    <property type="match status" value="1"/>
</dbReference>
<evidence type="ECO:0000259" key="11">
    <source>
        <dbReference type="PROSITE" id="PS50192"/>
    </source>
</evidence>
<feature type="region of interest" description="Disordered" evidence="9">
    <location>
        <begin position="206"/>
        <end position="230"/>
    </location>
</feature>
<organism evidence="12 13">
    <name type="scientific">Purpureocillium lilacinum</name>
    <name type="common">Paecilomyces lilacinus</name>
    <dbReference type="NCBI Taxonomy" id="33203"/>
    <lineage>
        <taxon>Eukaryota</taxon>
        <taxon>Fungi</taxon>
        <taxon>Dikarya</taxon>
        <taxon>Ascomycota</taxon>
        <taxon>Pezizomycotina</taxon>
        <taxon>Sordariomycetes</taxon>
        <taxon>Hypocreomycetidae</taxon>
        <taxon>Hypocreales</taxon>
        <taxon>Ophiocordycipitaceae</taxon>
        <taxon>Purpureocillium</taxon>
    </lineage>
</organism>
<accession>A0ABR0BTV1</accession>
<evidence type="ECO:0000256" key="6">
    <source>
        <dbReference type="ARBA" id="ARBA00023034"/>
    </source>
</evidence>
<feature type="transmembrane region" description="Helical" evidence="10">
    <location>
        <begin position="390"/>
        <end position="411"/>
    </location>
</feature>
<evidence type="ECO:0000256" key="2">
    <source>
        <dbReference type="ARBA" id="ARBA00022448"/>
    </source>
</evidence>
<name>A0ABR0BTV1_PURLI</name>
<keyword evidence="4" id="KW-0653">Protein transport</keyword>
<keyword evidence="5 10" id="KW-1133">Transmembrane helix</keyword>
<feature type="compositionally biased region" description="Basic and acidic residues" evidence="9">
    <location>
        <begin position="176"/>
        <end position="185"/>
    </location>
</feature>
<evidence type="ECO:0000256" key="5">
    <source>
        <dbReference type="ARBA" id="ARBA00022989"/>
    </source>
</evidence>
<feature type="domain" description="T-SNARE coiled-coil homology" evidence="11">
    <location>
        <begin position="322"/>
        <end position="384"/>
    </location>
</feature>
<gene>
    <name evidence="12" type="ORF">Purlil1_8300</name>
</gene>
<feature type="region of interest" description="Disordered" evidence="9">
    <location>
        <begin position="161"/>
        <end position="185"/>
    </location>
</feature>
<dbReference type="SUPFAM" id="SSF58038">
    <property type="entry name" value="SNARE fusion complex"/>
    <property type="match status" value="1"/>
</dbReference>
<evidence type="ECO:0000256" key="10">
    <source>
        <dbReference type="SAM" id="Phobius"/>
    </source>
</evidence>
<dbReference type="PANTHER" id="PTHR12791">
    <property type="entry name" value="GOLGI SNARE BET1-RELATED"/>
    <property type="match status" value="1"/>
</dbReference>
<keyword evidence="13" id="KW-1185">Reference proteome</keyword>
<dbReference type="SMART" id="SM00397">
    <property type="entry name" value="t_SNARE"/>
    <property type="match status" value="1"/>
</dbReference>
<dbReference type="Proteomes" id="UP001287286">
    <property type="component" value="Unassembled WGS sequence"/>
</dbReference>
<evidence type="ECO:0000313" key="12">
    <source>
        <dbReference type="EMBL" id="KAK4087452.1"/>
    </source>
</evidence>
<evidence type="ECO:0000256" key="8">
    <source>
        <dbReference type="ARBA" id="ARBA00046280"/>
    </source>
</evidence>